<evidence type="ECO:0000256" key="1">
    <source>
        <dbReference type="SAM" id="MobiDB-lite"/>
    </source>
</evidence>
<feature type="compositionally biased region" description="Basic and acidic residues" evidence="1">
    <location>
        <begin position="113"/>
        <end position="153"/>
    </location>
</feature>
<reference evidence="3" key="2">
    <citation type="journal article" date="2021" name="Sci. Data">
        <title>Chromosome-scale genome sequencing, assembly and annotation of six genomes from subfamily Leishmaniinae.</title>
        <authorList>
            <person name="Almutairi H."/>
            <person name="Urbaniak M.D."/>
            <person name="Bates M.D."/>
            <person name="Jariyapan N."/>
            <person name="Kwakye-Nuako G."/>
            <person name="Thomaz Soccol V."/>
            <person name="Al-Salem W.S."/>
            <person name="Dillon R.J."/>
            <person name="Bates P.A."/>
            <person name="Gatherer D."/>
        </authorList>
    </citation>
    <scope>NUCLEOTIDE SEQUENCE [LARGE SCALE GENOMIC DNA]</scope>
</reference>
<feature type="compositionally biased region" description="Low complexity" evidence="1">
    <location>
        <begin position="63"/>
        <end position="91"/>
    </location>
</feature>
<dbReference type="RefSeq" id="XP_067064331.1">
    <property type="nucleotide sequence ID" value="XM_067207517.1"/>
</dbReference>
<dbReference type="Proteomes" id="UP000674143">
    <property type="component" value="Unassembled WGS sequence"/>
</dbReference>
<evidence type="ECO:0000313" key="2">
    <source>
        <dbReference type="EMBL" id="KAG5482325.1"/>
    </source>
</evidence>
<name>A0A836HDW3_9TRYP</name>
<comment type="caution">
    <text evidence="2">The sequence shown here is derived from an EMBL/GenBank/DDBJ whole genome shotgun (WGS) entry which is preliminary data.</text>
</comment>
<accession>A0A836HDW3</accession>
<reference evidence="3" key="1">
    <citation type="journal article" date="2021" name="Microbiol. Resour. Announc.">
        <title>LGAAP: Leishmaniinae Genome Assembly and Annotation Pipeline.</title>
        <authorList>
            <person name="Almutairi H."/>
            <person name="Urbaniak M.D."/>
            <person name="Bates M.D."/>
            <person name="Jariyapan N."/>
            <person name="Kwakye-Nuako G."/>
            <person name="Thomaz-Soccol V."/>
            <person name="Al-Salem W.S."/>
            <person name="Dillon R.J."/>
            <person name="Bates P.A."/>
            <person name="Gatherer D."/>
        </authorList>
    </citation>
    <scope>NUCLEOTIDE SEQUENCE [LARGE SCALE GENOMIC DNA]</scope>
</reference>
<feature type="region of interest" description="Disordered" evidence="1">
    <location>
        <begin position="1"/>
        <end position="92"/>
    </location>
</feature>
<evidence type="ECO:0000313" key="3">
    <source>
        <dbReference type="Proteomes" id="UP000674143"/>
    </source>
</evidence>
<gene>
    <name evidence="2" type="ORF">LSCM4_05578</name>
</gene>
<keyword evidence="3" id="KW-1185">Reference proteome</keyword>
<protein>
    <submittedName>
        <fullName evidence="2">Uncharacterized protein</fullName>
    </submittedName>
</protein>
<organism evidence="2 3">
    <name type="scientific">Leishmania orientalis</name>
    <dbReference type="NCBI Taxonomy" id="2249476"/>
    <lineage>
        <taxon>Eukaryota</taxon>
        <taxon>Discoba</taxon>
        <taxon>Euglenozoa</taxon>
        <taxon>Kinetoplastea</taxon>
        <taxon>Metakinetoplastina</taxon>
        <taxon>Trypanosomatida</taxon>
        <taxon>Trypanosomatidae</taxon>
        <taxon>Leishmaniinae</taxon>
        <taxon>Leishmania</taxon>
    </lineage>
</organism>
<proteinExistence type="predicted"/>
<dbReference type="GeneID" id="92361451"/>
<dbReference type="AlphaFoldDB" id="A0A836HDW3"/>
<dbReference type="KEGG" id="loi:92361451"/>
<feature type="region of interest" description="Disordered" evidence="1">
    <location>
        <begin position="110"/>
        <end position="186"/>
    </location>
</feature>
<dbReference type="EMBL" id="JAFHLR010000016">
    <property type="protein sequence ID" value="KAG5482325.1"/>
    <property type="molecule type" value="Genomic_DNA"/>
</dbReference>
<feature type="compositionally biased region" description="Basic and acidic residues" evidence="1">
    <location>
        <begin position="1"/>
        <end position="11"/>
    </location>
</feature>
<sequence length="186" mass="20502">MAPKRAHEQRRNAKKKPQRVRVTNKALESRQFSTVRLPRTSEVPAQKADIKGMYQELDGRRSGGTAAASAAKEVGASSDASSPSFSSGFDPIVSDPMFMIVTKSRYWPPPSLEELHAQTGHDHGDGFDSYDRREDDRQARKERVKVVKGEINHPRGKPRQNTIVELSDSSSSSDADDGEHGGTNVD</sequence>